<dbReference type="RefSeq" id="WP_209968992.1">
    <property type="nucleotide sequence ID" value="NZ_JAGGLB010000001.1"/>
</dbReference>
<keyword evidence="9" id="KW-1185">Reference proteome</keyword>
<gene>
    <name evidence="8" type="ORF">J2Z66_000309</name>
</gene>
<accession>A0ABS4IMF2</accession>
<evidence type="ECO:0000256" key="5">
    <source>
        <dbReference type="ARBA" id="ARBA00023136"/>
    </source>
</evidence>
<dbReference type="Proteomes" id="UP001519287">
    <property type="component" value="Unassembled WGS sequence"/>
</dbReference>
<feature type="transmembrane region" description="Helical" evidence="6">
    <location>
        <begin position="188"/>
        <end position="207"/>
    </location>
</feature>
<evidence type="ECO:0000259" key="7">
    <source>
        <dbReference type="Pfam" id="PF09335"/>
    </source>
</evidence>
<dbReference type="InterPro" id="IPR015414">
    <property type="entry name" value="TMEM64"/>
</dbReference>
<keyword evidence="3 6" id="KW-0812">Transmembrane</keyword>
<dbReference type="Pfam" id="PF09335">
    <property type="entry name" value="VTT_dom"/>
    <property type="match status" value="1"/>
</dbReference>
<evidence type="ECO:0000256" key="2">
    <source>
        <dbReference type="ARBA" id="ARBA00022475"/>
    </source>
</evidence>
<feature type="transmembrane region" description="Helical" evidence="6">
    <location>
        <begin position="48"/>
        <end position="74"/>
    </location>
</feature>
<proteinExistence type="inferred from homology"/>
<dbReference type="PANTHER" id="PTHR12677:SF55">
    <property type="entry name" value="UNDECAPRENYL PHOSPHATE TRANSPORTER SAOUHSC_00901-RELATED"/>
    <property type="match status" value="1"/>
</dbReference>
<keyword evidence="2 6" id="KW-1003">Cell membrane</keyword>
<evidence type="ECO:0000313" key="9">
    <source>
        <dbReference type="Proteomes" id="UP001519287"/>
    </source>
</evidence>
<evidence type="ECO:0000256" key="6">
    <source>
        <dbReference type="RuleBase" id="RU366058"/>
    </source>
</evidence>
<name>A0ABS4IMF2_9BACL</name>
<organism evidence="8 9">
    <name type="scientific">Paenibacillus eucommiae</name>
    <dbReference type="NCBI Taxonomy" id="1355755"/>
    <lineage>
        <taxon>Bacteria</taxon>
        <taxon>Bacillati</taxon>
        <taxon>Bacillota</taxon>
        <taxon>Bacilli</taxon>
        <taxon>Bacillales</taxon>
        <taxon>Paenibacillaceae</taxon>
        <taxon>Paenibacillus</taxon>
    </lineage>
</organism>
<keyword evidence="4 6" id="KW-1133">Transmembrane helix</keyword>
<comment type="subcellular location">
    <subcellularLocation>
        <location evidence="1 6">Cell membrane</location>
        <topology evidence="1 6">Multi-pass membrane protein</topology>
    </subcellularLocation>
</comment>
<evidence type="ECO:0000256" key="3">
    <source>
        <dbReference type="ARBA" id="ARBA00022692"/>
    </source>
</evidence>
<keyword evidence="5 6" id="KW-0472">Membrane</keyword>
<evidence type="ECO:0000313" key="8">
    <source>
        <dbReference type="EMBL" id="MBP1988714.1"/>
    </source>
</evidence>
<dbReference type="PANTHER" id="PTHR12677">
    <property type="entry name" value="GOLGI APPARATUS MEMBRANE PROTEIN TVP38-RELATED"/>
    <property type="match status" value="1"/>
</dbReference>
<protein>
    <recommendedName>
        <fullName evidence="6">TVP38/TMEM64 family membrane protein</fullName>
    </recommendedName>
</protein>
<feature type="domain" description="VTT" evidence="7">
    <location>
        <begin position="72"/>
        <end position="178"/>
    </location>
</feature>
<feature type="transmembrane region" description="Helical" evidence="6">
    <location>
        <begin position="86"/>
        <end position="107"/>
    </location>
</feature>
<comment type="similarity">
    <text evidence="6">Belongs to the TVP38/TMEM64 family.</text>
</comment>
<feature type="transmembrane region" description="Helical" evidence="6">
    <location>
        <begin position="159"/>
        <end position="182"/>
    </location>
</feature>
<evidence type="ECO:0000256" key="4">
    <source>
        <dbReference type="ARBA" id="ARBA00022989"/>
    </source>
</evidence>
<reference evidence="8 9" key="1">
    <citation type="submission" date="2021-03" db="EMBL/GenBank/DDBJ databases">
        <title>Genomic Encyclopedia of Type Strains, Phase IV (KMG-IV): sequencing the most valuable type-strain genomes for metagenomic binning, comparative biology and taxonomic classification.</title>
        <authorList>
            <person name="Goeker M."/>
        </authorList>
    </citation>
    <scope>NUCLEOTIDE SEQUENCE [LARGE SCALE GENOMIC DNA]</scope>
    <source>
        <strain evidence="8 9">DSM 26048</strain>
    </source>
</reference>
<sequence length="222" mass="25346">MKKRKLRLISFTAIVITSLIMLYSDNGRFLLQVDLHRIREITNDNLALMLILMLIIMIIQNLLSVIPVILVISVNLSLFGLGYGYIWSWVTSIIGAIISFYTIRLWFQESVNKRLNRKWVDRIERNASWFVFIARLFPFVPSSLINIAAGVSTVKLKKFIISTAAGNLLYFCILSLITYGLVSDIMEEGLYAAVVLLVVGVLVVVVMRRKRLRKKRSGSFDV</sequence>
<feature type="transmembrane region" description="Helical" evidence="6">
    <location>
        <begin position="127"/>
        <end position="147"/>
    </location>
</feature>
<comment type="caution">
    <text evidence="8">The sequence shown here is derived from an EMBL/GenBank/DDBJ whole genome shotgun (WGS) entry which is preliminary data.</text>
</comment>
<dbReference type="InterPro" id="IPR032816">
    <property type="entry name" value="VTT_dom"/>
</dbReference>
<evidence type="ECO:0000256" key="1">
    <source>
        <dbReference type="ARBA" id="ARBA00004651"/>
    </source>
</evidence>
<dbReference type="EMBL" id="JAGGLB010000001">
    <property type="protein sequence ID" value="MBP1988714.1"/>
    <property type="molecule type" value="Genomic_DNA"/>
</dbReference>